<dbReference type="InterPro" id="IPR027443">
    <property type="entry name" value="IPNS-like_sf"/>
</dbReference>
<dbReference type="InterPro" id="IPR050231">
    <property type="entry name" value="Iron_ascorbate_oxido_reductase"/>
</dbReference>
<evidence type="ECO:0000313" key="3">
    <source>
        <dbReference type="EMBL" id="CAF0981067.1"/>
    </source>
</evidence>
<evidence type="ECO:0000259" key="2">
    <source>
        <dbReference type="Pfam" id="PF03171"/>
    </source>
</evidence>
<name>A0A814N5I1_9BILA</name>
<dbReference type="Proteomes" id="UP000677228">
    <property type="component" value="Unassembled WGS sequence"/>
</dbReference>
<feature type="domain" description="Isopenicillin N synthase-like Fe(2+) 2OG dioxygenase" evidence="2">
    <location>
        <begin position="204"/>
        <end position="284"/>
    </location>
</feature>
<evidence type="ECO:0000313" key="4">
    <source>
        <dbReference type="EMBL" id="CAF1085818.1"/>
    </source>
</evidence>
<dbReference type="PANTHER" id="PTHR47990">
    <property type="entry name" value="2-OXOGLUTARATE (2OG) AND FE(II)-DEPENDENT OXYGENASE SUPERFAMILY PROTEIN-RELATED"/>
    <property type="match status" value="1"/>
</dbReference>
<dbReference type="EMBL" id="CAJOBC010005090">
    <property type="protein sequence ID" value="CAF3851387.1"/>
    <property type="molecule type" value="Genomic_DNA"/>
</dbReference>
<evidence type="ECO:0000313" key="6">
    <source>
        <dbReference type="EMBL" id="CAF3851387.1"/>
    </source>
</evidence>
<reference evidence="4" key="1">
    <citation type="submission" date="2021-02" db="EMBL/GenBank/DDBJ databases">
        <authorList>
            <person name="Nowell W R."/>
        </authorList>
    </citation>
    <scope>NUCLEOTIDE SEQUENCE</scope>
</reference>
<accession>A0A814N5I1</accession>
<organism evidence="4 7">
    <name type="scientific">Didymodactylos carnosus</name>
    <dbReference type="NCBI Taxonomy" id="1234261"/>
    <lineage>
        <taxon>Eukaryota</taxon>
        <taxon>Metazoa</taxon>
        <taxon>Spiralia</taxon>
        <taxon>Gnathifera</taxon>
        <taxon>Rotifera</taxon>
        <taxon>Eurotatoria</taxon>
        <taxon>Bdelloidea</taxon>
        <taxon>Philodinida</taxon>
        <taxon>Philodinidae</taxon>
        <taxon>Didymodactylos</taxon>
    </lineage>
</organism>
<dbReference type="OrthoDB" id="9983618at2759"/>
<sequence>MAASDVFQNHINGSIDKGEFCSQQIVIDLNKILNSHDSTELQKMQLEFETNGWCFVLLPPELSPQETLINELTQFFGSGVHAKSRHIGRQSTYGYSHVVDHKEGIKLLTGSYYEKFANKGLIPKTLIQPLNYLSQMFDAVTKHLVEILEQNSVFKQQFQDLSSSLVERANLPWAEEYFGMLDVVLYFNKQSGFQPPEIGQTTAEVNCVPHYDPGLLSISVLSTHEGLQLKNLISNQWVNGPVQPNVGVIWLGEAASRATNNRLKPGIHRVVYPQESNQRLTIWYELCTIEQLKSMSITGKHEKMAPGTVVFDNLPGSEPIRVLPDESKLDFLKRIESSRGLSMSKSKPPRYKLDKHVVSYPTPIKKE</sequence>
<evidence type="ECO:0000313" key="7">
    <source>
        <dbReference type="Proteomes" id="UP000663829"/>
    </source>
</evidence>
<dbReference type="EMBL" id="CAJOBA010005692">
    <property type="protein sequence ID" value="CAF3751625.1"/>
    <property type="molecule type" value="Genomic_DNA"/>
</dbReference>
<dbReference type="SUPFAM" id="SSF51197">
    <property type="entry name" value="Clavaminate synthase-like"/>
    <property type="match status" value="1"/>
</dbReference>
<evidence type="ECO:0000256" key="1">
    <source>
        <dbReference type="SAM" id="MobiDB-lite"/>
    </source>
</evidence>
<dbReference type="InterPro" id="IPR044861">
    <property type="entry name" value="IPNS-like_FE2OG_OXY"/>
</dbReference>
<dbReference type="Pfam" id="PF03171">
    <property type="entry name" value="2OG-FeII_Oxy"/>
    <property type="match status" value="1"/>
</dbReference>
<dbReference type="Proteomes" id="UP000681722">
    <property type="component" value="Unassembled WGS sequence"/>
</dbReference>
<dbReference type="Gene3D" id="2.60.120.330">
    <property type="entry name" value="B-lactam Antibiotic, Isopenicillin N Synthase, Chain"/>
    <property type="match status" value="1"/>
</dbReference>
<feature type="region of interest" description="Disordered" evidence="1">
    <location>
        <begin position="340"/>
        <end position="367"/>
    </location>
</feature>
<dbReference type="Proteomes" id="UP000663829">
    <property type="component" value="Unassembled WGS sequence"/>
</dbReference>
<comment type="caution">
    <text evidence="4">The sequence shown here is derived from an EMBL/GenBank/DDBJ whole genome shotgun (WGS) entry which is preliminary data.</text>
</comment>
<protein>
    <recommendedName>
        <fullName evidence="2">Isopenicillin N synthase-like Fe(2+) 2OG dioxygenase domain-containing protein</fullName>
    </recommendedName>
</protein>
<dbReference type="AlphaFoldDB" id="A0A814N5I1"/>
<dbReference type="EMBL" id="CAJNOK010005687">
    <property type="protein sequence ID" value="CAF0981067.1"/>
    <property type="molecule type" value="Genomic_DNA"/>
</dbReference>
<proteinExistence type="predicted"/>
<dbReference type="EMBL" id="CAJNOQ010005090">
    <property type="protein sequence ID" value="CAF1085818.1"/>
    <property type="molecule type" value="Genomic_DNA"/>
</dbReference>
<gene>
    <name evidence="4" type="ORF">GPM918_LOCUS18001</name>
    <name evidence="3" type="ORF">OVA965_LOCUS13589</name>
    <name evidence="6" type="ORF">SRO942_LOCUS17998</name>
    <name evidence="5" type="ORF">TMI583_LOCUS13589</name>
</gene>
<keyword evidence="7" id="KW-1185">Reference proteome</keyword>
<dbReference type="Proteomes" id="UP000682733">
    <property type="component" value="Unassembled WGS sequence"/>
</dbReference>
<evidence type="ECO:0000313" key="5">
    <source>
        <dbReference type="EMBL" id="CAF3751625.1"/>
    </source>
</evidence>